<keyword evidence="1" id="KW-0808">Transferase</keyword>
<reference evidence="1 2" key="1">
    <citation type="journal article" date="2017" name="Genome Biol. Evol.">
        <title>Phytophthora megakarya and P. palmivora, closely related causal agents of cacao black pod rot, underwent increases in genome sizes and gene numbers by different mechanisms.</title>
        <authorList>
            <person name="Ali S.S."/>
            <person name="Shao J."/>
            <person name="Lary D.J."/>
            <person name="Kronmiller B."/>
            <person name="Shen D."/>
            <person name="Strem M.D."/>
            <person name="Amoako-Attah I."/>
            <person name="Akrofi A.Y."/>
            <person name="Begoude B.A."/>
            <person name="Ten Hoopen G.M."/>
            <person name="Coulibaly K."/>
            <person name="Kebe B.I."/>
            <person name="Melnick R.L."/>
            <person name="Guiltinan M.J."/>
            <person name="Tyler B.M."/>
            <person name="Meinhardt L.W."/>
            <person name="Bailey B.A."/>
        </authorList>
    </citation>
    <scope>NUCLEOTIDE SEQUENCE [LARGE SCALE GENOMIC DNA]</scope>
    <source>
        <strain evidence="2">sbr112.9</strain>
    </source>
</reference>
<sequence length="62" mass="6689">MAVTRVVKPSGHASTSLQILPVSADCWKSMSLDFVFGLLAEEICNSGVRLLFKEDGSSRSDT</sequence>
<dbReference type="Proteomes" id="UP000237271">
    <property type="component" value="Unassembled WGS sequence"/>
</dbReference>
<evidence type="ECO:0000313" key="2">
    <source>
        <dbReference type="Proteomes" id="UP000237271"/>
    </source>
</evidence>
<protein>
    <submittedName>
        <fullName evidence="1">Reverse transcriptase</fullName>
    </submittedName>
</protein>
<dbReference type="AlphaFoldDB" id="A0A2P4XDD7"/>
<dbReference type="GO" id="GO:0003964">
    <property type="term" value="F:RNA-directed DNA polymerase activity"/>
    <property type="evidence" value="ECO:0007669"/>
    <property type="project" value="UniProtKB-KW"/>
</dbReference>
<organism evidence="1 2">
    <name type="scientific">Phytophthora palmivora</name>
    <dbReference type="NCBI Taxonomy" id="4796"/>
    <lineage>
        <taxon>Eukaryota</taxon>
        <taxon>Sar</taxon>
        <taxon>Stramenopiles</taxon>
        <taxon>Oomycota</taxon>
        <taxon>Peronosporomycetes</taxon>
        <taxon>Peronosporales</taxon>
        <taxon>Peronosporaceae</taxon>
        <taxon>Phytophthora</taxon>
    </lineage>
</organism>
<keyword evidence="1" id="KW-0548">Nucleotidyltransferase</keyword>
<dbReference type="OrthoDB" id="1938712at2759"/>
<keyword evidence="1" id="KW-0695">RNA-directed DNA polymerase</keyword>
<gene>
    <name evidence="1" type="ORF">PHPALM_21034</name>
</gene>
<evidence type="ECO:0000313" key="1">
    <source>
        <dbReference type="EMBL" id="POM63549.1"/>
    </source>
</evidence>
<keyword evidence="2" id="KW-1185">Reference proteome</keyword>
<name>A0A2P4XDD7_9STRA</name>
<accession>A0A2P4XDD7</accession>
<proteinExistence type="predicted"/>
<comment type="caution">
    <text evidence="1">The sequence shown here is derived from an EMBL/GenBank/DDBJ whole genome shotgun (WGS) entry which is preliminary data.</text>
</comment>
<dbReference type="EMBL" id="NCKW01011415">
    <property type="protein sequence ID" value="POM63549.1"/>
    <property type="molecule type" value="Genomic_DNA"/>
</dbReference>